<sequence length="131" mass="14526">MTRFRFLAACGLLCALASNSALARERDLPYTDADLWSKKKAGDLITLCRKETPAILKQMVAEDKGSPLYQATDLDIPDVYDVMQDVGPLAWMISTDYTFTDASGRKREFVASCLFDRKGKSGFDTVSNEPS</sequence>
<keyword evidence="3" id="KW-1185">Reference proteome</keyword>
<feature type="chain" id="PRO_5028982981" evidence="1">
    <location>
        <begin position="24"/>
        <end position="131"/>
    </location>
</feature>
<feature type="signal peptide" evidence="1">
    <location>
        <begin position="1"/>
        <end position="23"/>
    </location>
</feature>
<evidence type="ECO:0000256" key="1">
    <source>
        <dbReference type="SAM" id="SignalP"/>
    </source>
</evidence>
<keyword evidence="1" id="KW-0732">Signal</keyword>
<protein>
    <submittedName>
        <fullName evidence="2">Uncharacterized protein</fullName>
    </submittedName>
</protein>
<dbReference type="RefSeq" id="WP_173147734.1">
    <property type="nucleotide sequence ID" value="NZ_CP053985.1"/>
</dbReference>
<proteinExistence type="predicted"/>
<reference evidence="2 3" key="1">
    <citation type="submission" date="2020-05" db="EMBL/GenBank/DDBJ databases">
        <title>FDA dAtabase for Regulatory Grade micrObial Sequences (FDA-ARGOS): Supporting development and validation of Infectious Disease Dx tests.</title>
        <authorList>
            <person name="Sproer C."/>
            <person name="Gronow S."/>
            <person name="Severitt S."/>
            <person name="Schroder I."/>
            <person name="Tallon L."/>
            <person name="Sadzewicz L."/>
            <person name="Zhao X."/>
            <person name="Vavikolanu K."/>
            <person name="Mehta A."/>
            <person name="Aluvathingal J."/>
            <person name="Nadendla S."/>
            <person name="Myers T."/>
            <person name="Yan Y."/>
            <person name="Sichtig H."/>
        </authorList>
    </citation>
    <scope>NUCLEOTIDE SEQUENCE [LARGE SCALE GENOMIC DNA]</scope>
    <source>
        <strain evidence="2 3">FDAARGOS_790</strain>
    </source>
</reference>
<gene>
    <name evidence="2" type="ORF">FOC84_27170</name>
</gene>
<dbReference type="Proteomes" id="UP000500970">
    <property type="component" value="Chromosome"/>
</dbReference>
<dbReference type="EMBL" id="CP053985">
    <property type="protein sequence ID" value="QKH38417.1"/>
    <property type="molecule type" value="Genomic_DNA"/>
</dbReference>
<evidence type="ECO:0000313" key="2">
    <source>
        <dbReference type="EMBL" id="QKH38417.1"/>
    </source>
</evidence>
<evidence type="ECO:0000313" key="3">
    <source>
        <dbReference type="Proteomes" id="UP000500970"/>
    </source>
</evidence>
<name>A0A7D4HU20_9BURK</name>
<dbReference type="AlphaFoldDB" id="A0A7D4HU20"/>
<organism evidence="2 3">
    <name type="scientific">Achromobacter pestifer</name>
    <dbReference type="NCBI Taxonomy" id="1353889"/>
    <lineage>
        <taxon>Bacteria</taxon>
        <taxon>Pseudomonadati</taxon>
        <taxon>Pseudomonadota</taxon>
        <taxon>Betaproteobacteria</taxon>
        <taxon>Burkholderiales</taxon>
        <taxon>Alcaligenaceae</taxon>
        <taxon>Achromobacter</taxon>
    </lineage>
</organism>
<dbReference type="KEGG" id="apes:FOC84_27170"/>
<accession>A0A7D4HU20</accession>